<proteinExistence type="predicted"/>
<dbReference type="Pfam" id="PF01381">
    <property type="entry name" value="HTH_3"/>
    <property type="match status" value="1"/>
</dbReference>
<gene>
    <name evidence="2" type="ORF">EV207_11117</name>
</gene>
<reference evidence="2 3" key="1">
    <citation type="submission" date="2019-03" db="EMBL/GenBank/DDBJ databases">
        <title>Genomic Encyclopedia of Type Strains, Phase IV (KMG-IV): sequencing the most valuable type-strain genomes for metagenomic binning, comparative biology and taxonomic classification.</title>
        <authorList>
            <person name="Goeker M."/>
        </authorList>
    </citation>
    <scope>NUCLEOTIDE SEQUENCE [LARGE SCALE GENOMIC DNA]</scope>
    <source>
        <strain evidence="2 3">DSM 19377</strain>
    </source>
</reference>
<dbReference type="SUPFAM" id="SSF48452">
    <property type="entry name" value="TPR-like"/>
    <property type="match status" value="1"/>
</dbReference>
<accession>A0A4R2P4W0</accession>
<dbReference type="GO" id="GO:0003677">
    <property type="term" value="F:DNA binding"/>
    <property type="evidence" value="ECO:0007669"/>
    <property type="project" value="InterPro"/>
</dbReference>
<dbReference type="Gene3D" id="1.25.40.10">
    <property type="entry name" value="Tetratricopeptide repeat domain"/>
    <property type="match status" value="1"/>
</dbReference>
<organism evidence="2 3">
    <name type="scientific">Scopulibacillus darangshiensis</name>
    <dbReference type="NCBI Taxonomy" id="442528"/>
    <lineage>
        <taxon>Bacteria</taxon>
        <taxon>Bacillati</taxon>
        <taxon>Bacillota</taxon>
        <taxon>Bacilli</taxon>
        <taxon>Bacillales</taxon>
        <taxon>Sporolactobacillaceae</taxon>
        <taxon>Scopulibacillus</taxon>
    </lineage>
</organism>
<dbReference type="OrthoDB" id="252257at2"/>
<dbReference type="InterPro" id="IPR011990">
    <property type="entry name" value="TPR-like_helical_dom_sf"/>
</dbReference>
<evidence type="ECO:0000259" key="1">
    <source>
        <dbReference type="PROSITE" id="PS50943"/>
    </source>
</evidence>
<dbReference type="RefSeq" id="WP_132745876.1">
    <property type="nucleotide sequence ID" value="NZ_SLXK01000011.1"/>
</dbReference>
<comment type="caution">
    <text evidence="2">The sequence shown here is derived from an EMBL/GenBank/DDBJ whole genome shotgun (WGS) entry which is preliminary data.</text>
</comment>
<dbReference type="EMBL" id="SLXK01000011">
    <property type="protein sequence ID" value="TCP29218.1"/>
    <property type="molecule type" value="Genomic_DNA"/>
</dbReference>
<protein>
    <submittedName>
        <fullName evidence="2">Helix-turn-helix protein</fullName>
    </submittedName>
</protein>
<dbReference type="Gene3D" id="1.25.40.1000">
    <property type="match status" value="1"/>
</dbReference>
<feature type="domain" description="HTH cro/C1-type" evidence="1">
    <location>
        <begin position="7"/>
        <end position="64"/>
    </location>
</feature>
<sequence>MNEGKIIKYYRENAGITQEELGRGICSVTHISKIELGQTHYSPEIILLLSERLNININQEMNAFKNIKQKLDLLHEAIIMQRIQEADSIIDELERNELIHISDFKILYKLIQVRYHHLHGRIAEAYKIIRQLQKDHSNLPSNEGHLFKHVMGILHICNQEYQKAIEILRTINNNEYKNREYYYHLAISYHADNANLMAYTCAEKALQFFKETNNFLRMIDVQMVILIIHSRDKHHSFKDRIKKYDALIQSCDLCNDPERKAIILHNLALEYFRVKEYTSASKIYKQSMGLKKKGTGRYLLSLEGYIQSCLKSNLLSKGELLTLIQEGLAAAEKMKDPIYMHLFKLPLYLVENQESEYFQYLSDHALPFFKMYGQVFFVERFEKELFDYYANTRKLDKAMAIARNVMNAGS</sequence>
<name>A0A4R2P4W0_9BACL</name>
<keyword evidence="3" id="KW-1185">Reference proteome</keyword>
<dbReference type="SUPFAM" id="SSF47413">
    <property type="entry name" value="lambda repressor-like DNA-binding domains"/>
    <property type="match status" value="1"/>
</dbReference>
<dbReference type="SMART" id="SM00530">
    <property type="entry name" value="HTH_XRE"/>
    <property type="match status" value="1"/>
</dbReference>
<dbReference type="PROSITE" id="PS50943">
    <property type="entry name" value="HTH_CROC1"/>
    <property type="match status" value="1"/>
</dbReference>
<dbReference type="InterPro" id="IPR010982">
    <property type="entry name" value="Lambda_DNA-bd_dom_sf"/>
</dbReference>
<dbReference type="CDD" id="cd00093">
    <property type="entry name" value="HTH_XRE"/>
    <property type="match status" value="1"/>
</dbReference>
<evidence type="ECO:0000313" key="2">
    <source>
        <dbReference type="EMBL" id="TCP29218.1"/>
    </source>
</evidence>
<dbReference type="AlphaFoldDB" id="A0A4R2P4W0"/>
<dbReference type="InterPro" id="IPR001387">
    <property type="entry name" value="Cro/C1-type_HTH"/>
</dbReference>
<dbReference type="Gene3D" id="1.10.260.40">
    <property type="entry name" value="lambda repressor-like DNA-binding domains"/>
    <property type="match status" value="1"/>
</dbReference>
<evidence type="ECO:0000313" key="3">
    <source>
        <dbReference type="Proteomes" id="UP000295416"/>
    </source>
</evidence>
<dbReference type="Proteomes" id="UP000295416">
    <property type="component" value="Unassembled WGS sequence"/>
</dbReference>